<dbReference type="PANTHER" id="PTHR46557:SF1">
    <property type="entry name" value="SERINE_THREONINE-PROTEIN PHOSPHATASE 1 REGULATORY SUBUNIT 10"/>
    <property type="match status" value="1"/>
</dbReference>
<dbReference type="InterPro" id="IPR017923">
    <property type="entry name" value="TFIIS_N"/>
</dbReference>
<protein>
    <recommendedName>
        <fullName evidence="3">Serine/threonine-protein phosphatase 1 regulatory subunit 10</fullName>
    </recommendedName>
</protein>
<feature type="compositionally biased region" description="Acidic residues" evidence="8">
    <location>
        <begin position="372"/>
        <end position="383"/>
    </location>
</feature>
<dbReference type="AlphaFoldDB" id="T1K326"/>
<feature type="zinc finger region" description="C3H1-type" evidence="7">
    <location>
        <begin position="727"/>
        <end position="755"/>
    </location>
</feature>
<dbReference type="OrthoDB" id="2138378at2759"/>
<evidence type="ECO:0000313" key="11">
    <source>
        <dbReference type="EnsemblMetazoa" id="tetur04g07150.1"/>
    </source>
</evidence>
<dbReference type="Pfam" id="PF08711">
    <property type="entry name" value="Med26"/>
    <property type="match status" value="1"/>
</dbReference>
<evidence type="ECO:0000313" key="12">
    <source>
        <dbReference type="Proteomes" id="UP000015104"/>
    </source>
</evidence>
<feature type="region of interest" description="Disordered" evidence="8">
    <location>
        <begin position="331"/>
        <end position="416"/>
    </location>
</feature>
<dbReference type="STRING" id="32264.T1K326"/>
<dbReference type="PANTHER" id="PTHR46557">
    <property type="entry name" value="SERINE/THREONINE-PROTEIN PHOSPHATASE 1 REGULATORY SUBUNIT 10-RELATED"/>
    <property type="match status" value="1"/>
</dbReference>
<dbReference type="SMART" id="SM00356">
    <property type="entry name" value="ZnF_C3H1"/>
    <property type="match status" value="1"/>
</dbReference>
<keyword evidence="4" id="KW-0158">Chromosome</keyword>
<evidence type="ECO:0000256" key="4">
    <source>
        <dbReference type="ARBA" id="ARBA00022454"/>
    </source>
</evidence>
<evidence type="ECO:0000256" key="8">
    <source>
        <dbReference type="SAM" id="MobiDB-lite"/>
    </source>
</evidence>
<reference evidence="12" key="1">
    <citation type="submission" date="2011-08" db="EMBL/GenBank/DDBJ databases">
        <authorList>
            <person name="Rombauts S."/>
        </authorList>
    </citation>
    <scope>NUCLEOTIDE SEQUENCE</scope>
    <source>
        <strain evidence="12">London</strain>
    </source>
</reference>
<dbReference type="GO" id="GO:0072357">
    <property type="term" value="C:PTW/PP1 phosphatase complex"/>
    <property type="evidence" value="ECO:0007669"/>
    <property type="project" value="TreeGrafter"/>
</dbReference>
<dbReference type="EMBL" id="CAEY01001371">
    <property type="status" value="NOT_ANNOTATED_CDS"/>
    <property type="molecule type" value="Genomic_DNA"/>
</dbReference>
<evidence type="ECO:0000259" key="10">
    <source>
        <dbReference type="PROSITE" id="PS51319"/>
    </source>
</evidence>
<name>T1K326_TETUR</name>
<feature type="region of interest" description="Disordered" evidence="8">
    <location>
        <begin position="614"/>
        <end position="642"/>
    </location>
</feature>
<dbReference type="InterPro" id="IPR003617">
    <property type="entry name" value="TFIIS/CRSP70_N_sub"/>
</dbReference>
<dbReference type="KEGG" id="tut:107359866"/>
<dbReference type="SMART" id="SM00509">
    <property type="entry name" value="TFS2N"/>
    <property type="match status" value="1"/>
</dbReference>
<dbReference type="GO" id="GO:0005634">
    <property type="term" value="C:nucleus"/>
    <property type="evidence" value="ECO:0007669"/>
    <property type="project" value="UniProtKB-SubCell"/>
</dbReference>
<dbReference type="eggNOG" id="ENOG502QQ2I">
    <property type="taxonomic scope" value="Eukaryota"/>
</dbReference>
<evidence type="ECO:0000256" key="1">
    <source>
        <dbReference type="ARBA" id="ARBA00004123"/>
    </source>
</evidence>
<dbReference type="GO" id="GO:0008270">
    <property type="term" value="F:zinc ion binding"/>
    <property type="evidence" value="ECO:0007669"/>
    <property type="project" value="UniProtKB-KW"/>
</dbReference>
<feature type="domain" description="TFIIS N-terminal" evidence="10">
    <location>
        <begin position="72"/>
        <end position="145"/>
    </location>
</feature>
<keyword evidence="7" id="KW-0863">Zinc-finger</keyword>
<sequence length="773" mass="83823">MAPVDPTELIKAFKPCLTELGGIKSISNVPKLFNLMKRYSKKLVSRCIFCSILLSTEPDILQCFLEEQDGWELINAWLKEGLKGENYPYICELIDLLDKCPMTVERLKKNDTPKLVKQLAKTADKEISDKAKTVVTKWYGLIKANENINNGNLARKKRKKDKSIDDEDSSDSTKLRKVKGGGVLQQQASVNDATVTNSSSGDTANKPTSTTKSIEDDDSVTSSSKSEQRPRTAKVSFGKSRGLGLLEDSSTGSSKLKGSSKKGEEPHSTTDKSGPGKNTKLNSKSADSSASVSSSGQAVQAKTVATAKPKHTLKEAVGFITDIVNLSTVGPVRKRRKSESRSKSTTTGSNAAKDSGSVESSNNGDEQGQEPMDTDDLSDEMDDERVASASGDDSNSNAGNNNNNINNLNSNNNDDDRLPIVDVPEIDNLVIPEIDASKLPGVFKSILSYGRPSNKSKKSVRWRAEDRLKEIRFFELDETERANVSKGNFGDYRSIDIKNERQMLQQIRNKGIPVVPGSSGTPIAAPTAEKSVSYLPWRLILIELPPGLPLTEAGSQSEEKRIQAEATRNSLNSDFFPTIGTAPEYYPKEPDLLEPSENITGPRKIPLEDENFTVNDFSQVPPPQPKTGESYSANRGSVPGPTVPVPGSFHTPVPGMGGPPRPPGGPIPRTPYPPAGFVPPVAGYPPYAGPYTPPVAAIPPGSGRLIPPRPIPPAGFQPPPGAWQSRPRVPPICRNFLKNGNCRFMARCNYLHQYPNSNNSHGPNPSSSQPHME</sequence>
<evidence type="ECO:0000256" key="2">
    <source>
        <dbReference type="ARBA" id="ARBA00004286"/>
    </source>
</evidence>
<keyword evidence="7" id="KW-0479">Metal-binding</keyword>
<keyword evidence="12" id="KW-1185">Reference proteome</keyword>
<evidence type="ECO:0000256" key="6">
    <source>
        <dbReference type="PROSITE-ProRule" id="PRU00649"/>
    </source>
</evidence>
<dbReference type="Gene3D" id="1.20.930.10">
    <property type="entry name" value="Conserved domain common to transcription factors TFIIS, elongin A, CRSP70"/>
    <property type="match status" value="1"/>
</dbReference>
<dbReference type="GO" id="GO:0000785">
    <property type="term" value="C:chromatin"/>
    <property type="evidence" value="ECO:0007669"/>
    <property type="project" value="TreeGrafter"/>
</dbReference>
<dbReference type="InterPro" id="IPR035441">
    <property type="entry name" value="TFIIS/LEDGF_dom_sf"/>
</dbReference>
<evidence type="ECO:0000256" key="7">
    <source>
        <dbReference type="PROSITE-ProRule" id="PRU00723"/>
    </source>
</evidence>
<dbReference type="HOGENOM" id="CLU_361834_0_0_1"/>
<feature type="region of interest" description="Disordered" evidence="8">
    <location>
        <begin position="152"/>
        <end position="313"/>
    </location>
</feature>
<comment type="subcellular location">
    <subcellularLocation>
        <location evidence="2">Chromosome</location>
    </subcellularLocation>
    <subcellularLocation>
        <location evidence="1 6">Nucleus</location>
    </subcellularLocation>
</comment>
<dbReference type="PROSITE" id="PS50103">
    <property type="entry name" value="ZF_C3H1"/>
    <property type="match status" value="1"/>
</dbReference>
<evidence type="ECO:0000256" key="3">
    <source>
        <dbReference type="ARBA" id="ARBA00022330"/>
    </source>
</evidence>
<feature type="compositionally biased region" description="Polar residues" evidence="8">
    <location>
        <begin position="348"/>
        <end position="366"/>
    </location>
</feature>
<gene>
    <name evidence="11" type="primary">107359866</name>
</gene>
<keyword evidence="7" id="KW-0862">Zinc</keyword>
<reference evidence="11" key="2">
    <citation type="submission" date="2015-06" db="UniProtKB">
        <authorList>
            <consortium name="EnsemblMetazoa"/>
        </authorList>
    </citation>
    <scope>IDENTIFICATION</scope>
</reference>
<proteinExistence type="predicted"/>
<dbReference type="InterPro" id="IPR000571">
    <property type="entry name" value="Znf_CCCH"/>
</dbReference>
<feature type="compositionally biased region" description="Polar residues" evidence="8">
    <location>
        <begin position="184"/>
        <end position="212"/>
    </location>
</feature>
<feature type="compositionally biased region" description="Low complexity" evidence="8">
    <location>
        <begin position="283"/>
        <end position="302"/>
    </location>
</feature>
<dbReference type="PROSITE" id="PS51319">
    <property type="entry name" value="TFIIS_N"/>
    <property type="match status" value="1"/>
</dbReference>
<feature type="compositionally biased region" description="Basic and acidic residues" evidence="8">
    <location>
        <begin position="261"/>
        <end position="270"/>
    </location>
</feature>
<keyword evidence="5 6" id="KW-0539">Nucleus</keyword>
<feature type="domain" description="C3H1-type" evidence="9">
    <location>
        <begin position="727"/>
        <end position="755"/>
    </location>
</feature>
<evidence type="ECO:0000259" key="9">
    <source>
        <dbReference type="PROSITE" id="PS50103"/>
    </source>
</evidence>
<accession>T1K326</accession>
<feature type="compositionally biased region" description="Low complexity" evidence="8">
    <location>
        <begin position="387"/>
        <end position="412"/>
    </location>
</feature>
<dbReference type="Pfam" id="PF00642">
    <property type="entry name" value="zf-CCCH"/>
    <property type="match status" value="1"/>
</dbReference>
<organism evidence="11 12">
    <name type="scientific">Tetranychus urticae</name>
    <name type="common">Two-spotted spider mite</name>
    <dbReference type="NCBI Taxonomy" id="32264"/>
    <lineage>
        <taxon>Eukaryota</taxon>
        <taxon>Metazoa</taxon>
        <taxon>Ecdysozoa</taxon>
        <taxon>Arthropoda</taxon>
        <taxon>Chelicerata</taxon>
        <taxon>Arachnida</taxon>
        <taxon>Acari</taxon>
        <taxon>Acariformes</taxon>
        <taxon>Trombidiformes</taxon>
        <taxon>Prostigmata</taxon>
        <taxon>Eleutherengona</taxon>
        <taxon>Raphignathae</taxon>
        <taxon>Tetranychoidea</taxon>
        <taxon>Tetranychidae</taxon>
        <taxon>Tetranychus</taxon>
    </lineage>
</organism>
<dbReference type="EnsemblMetazoa" id="tetur04g07150.1">
    <property type="protein sequence ID" value="tetur04g07150.1"/>
    <property type="gene ID" value="tetur04g07150"/>
</dbReference>
<dbReference type="GO" id="GO:0008157">
    <property type="term" value="F:protein phosphatase 1 binding"/>
    <property type="evidence" value="ECO:0007669"/>
    <property type="project" value="TreeGrafter"/>
</dbReference>
<dbReference type="Proteomes" id="UP000015104">
    <property type="component" value="Unassembled WGS sequence"/>
</dbReference>
<dbReference type="SUPFAM" id="SSF47676">
    <property type="entry name" value="Conserved domain common to transcription factors TFIIS, elongin A, CRSP70"/>
    <property type="match status" value="1"/>
</dbReference>
<evidence type="ECO:0000256" key="5">
    <source>
        <dbReference type="ARBA" id="ARBA00023242"/>
    </source>
</evidence>
<dbReference type="OMA" id="WASHGED"/>